<feature type="compositionally biased region" description="Basic residues" evidence="9">
    <location>
        <begin position="47"/>
        <end position="56"/>
    </location>
</feature>
<evidence type="ECO:0000313" key="11">
    <source>
        <dbReference type="EMBL" id="GAV00716.1"/>
    </source>
</evidence>
<accession>A0A1D1VIT1</accession>
<dbReference type="SUPFAM" id="SSF52540">
    <property type="entry name" value="P-loop containing nucleoside triphosphate hydrolases"/>
    <property type="match status" value="1"/>
</dbReference>
<proteinExistence type="inferred from homology"/>
<dbReference type="AlphaFoldDB" id="A0A1D1VIT1"/>
<dbReference type="FunFam" id="3.40.50.300:FF:000162">
    <property type="entry name" value="septin-7 isoform X1"/>
    <property type="match status" value="1"/>
</dbReference>
<evidence type="ECO:0000256" key="7">
    <source>
        <dbReference type="RuleBase" id="RU004560"/>
    </source>
</evidence>
<dbReference type="InterPro" id="IPR027417">
    <property type="entry name" value="P-loop_NTPase"/>
</dbReference>
<keyword evidence="12" id="KW-1185">Reference proteome</keyword>
<dbReference type="Gene3D" id="3.40.50.300">
    <property type="entry name" value="P-loop containing nucleotide triphosphate hydrolases"/>
    <property type="match status" value="1"/>
</dbReference>
<feature type="region of interest" description="Disordered" evidence="9">
    <location>
        <begin position="1"/>
        <end position="99"/>
    </location>
</feature>
<keyword evidence="6" id="KW-0131">Cell cycle</keyword>
<evidence type="ECO:0000256" key="9">
    <source>
        <dbReference type="SAM" id="MobiDB-lite"/>
    </source>
</evidence>
<feature type="coiled-coil region" evidence="8">
    <location>
        <begin position="610"/>
        <end position="666"/>
    </location>
</feature>
<comment type="similarity">
    <text evidence="7">Belongs to the TRAFAC class TrmE-Era-EngA-EngB-Septin-like GTPase superfamily. Septin GTPase family.</text>
</comment>
<dbReference type="GO" id="GO:0005525">
    <property type="term" value="F:GTP binding"/>
    <property type="evidence" value="ECO:0007669"/>
    <property type="project" value="UniProtKB-KW"/>
</dbReference>
<evidence type="ECO:0000256" key="5">
    <source>
        <dbReference type="ARBA" id="ARBA00023134"/>
    </source>
</evidence>
<protein>
    <recommendedName>
        <fullName evidence="10">Septin-type G domain-containing protein</fullName>
    </recommendedName>
</protein>
<dbReference type="GO" id="GO:0032154">
    <property type="term" value="C:cleavage furrow"/>
    <property type="evidence" value="ECO:0007669"/>
    <property type="project" value="UniProtKB-SubCell"/>
</dbReference>
<keyword evidence="5 7" id="KW-0342">GTP-binding</keyword>
<dbReference type="InterPro" id="IPR016491">
    <property type="entry name" value="Septin"/>
</dbReference>
<dbReference type="OrthoDB" id="416553at2759"/>
<evidence type="ECO:0000256" key="8">
    <source>
        <dbReference type="SAM" id="Coils"/>
    </source>
</evidence>
<feature type="domain" description="Septin-type G" evidence="10">
    <location>
        <begin position="317"/>
        <end position="583"/>
    </location>
</feature>
<evidence type="ECO:0000256" key="2">
    <source>
        <dbReference type="ARBA" id="ARBA00022618"/>
    </source>
</evidence>
<dbReference type="GO" id="GO:0005856">
    <property type="term" value="C:cytoskeleton"/>
    <property type="evidence" value="ECO:0007669"/>
    <property type="project" value="UniProtKB-ARBA"/>
</dbReference>
<feature type="compositionally biased region" description="Polar residues" evidence="9">
    <location>
        <begin position="113"/>
        <end position="133"/>
    </location>
</feature>
<keyword evidence="2" id="KW-0132">Cell division</keyword>
<organism evidence="11 12">
    <name type="scientific">Ramazzottius varieornatus</name>
    <name type="common">Water bear</name>
    <name type="synonym">Tardigrade</name>
    <dbReference type="NCBI Taxonomy" id="947166"/>
    <lineage>
        <taxon>Eukaryota</taxon>
        <taxon>Metazoa</taxon>
        <taxon>Ecdysozoa</taxon>
        <taxon>Tardigrada</taxon>
        <taxon>Eutardigrada</taxon>
        <taxon>Parachela</taxon>
        <taxon>Hypsibioidea</taxon>
        <taxon>Ramazzottiidae</taxon>
        <taxon>Ramazzottius</taxon>
    </lineage>
</organism>
<dbReference type="InterPro" id="IPR030379">
    <property type="entry name" value="G_SEPTIN_dom"/>
</dbReference>
<reference evidence="11 12" key="1">
    <citation type="journal article" date="2016" name="Nat. Commun.">
        <title>Extremotolerant tardigrade genome and improved radiotolerance of human cultured cells by tardigrade-unique protein.</title>
        <authorList>
            <person name="Hashimoto T."/>
            <person name="Horikawa D.D."/>
            <person name="Saito Y."/>
            <person name="Kuwahara H."/>
            <person name="Kozuka-Hata H."/>
            <person name="Shin-I T."/>
            <person name="Minakuchi Y."/>
            <person name="Ohishi K."/>
            <person name="Motoyama A."/>
            <person name="Aizu T."/>
            <person name="Enomoto A."/>
            <person name="Kondo K."/>
            <person name="Tanaka S."/>
            <person name="Hara Y."/>
            <person name="Koshikawa S."/>
            <person name="Sagara H."/>
            <person name="Miura T."/>
            <person name="Yokobori S."/>
            <person name="Miyagawa K."/>
            <person name="Suzuki Y."/>
            <person name="Kubo T."/>
            <person name="Oyama M."/>
            <person name="Kohara Y."/>
            <person name="Fujiyama A."/>
            <person name="Arakawa K."/>
            <person name="Katayama T."/>
            <person name="Toyoda A."/>
            <person name="Kunieda T."/>
        </authorList>
    </citation>
    <scope>NUCLEOTIDE SEQUENCE [LARGE SCALE GENOMIC DNA]</scope>
    <source>
        <strain evidence="11 12">YOKOZUNA-1</strain>
    </source>
</reference>
<dbReference type="Proteomes" id="UP000186922">
    <property type="component" value="Unassembled WGS sequence"/>
</dbReference>
<dbReference type="Pfam" id="PF00735">
    <property type="entry name" value="Septin"/>
    <property type="match status" value="1"/>
</dbReference>
<comment type="subcellular location">
    <subcellularLocation>
        <location evidence="1">Cleavage furrow</location>
    </subcellularLocation>
</comment>
<dbReference type="PANTHER" id="PTHR18884">
    <property type="entry name" value="SEPTIN"/>
    <property type="match status" value="1"/>
</dbReference>
<dbReference type="GO" id="GO:0051301">
    <property type="term" value="P:cell division"/>
    <property type="evidence" value="ECO:0007669"/>
    <property type="project" value="UniProtKB-KW"/>
</dbReference>
<evidence type="ECO:0000256" key="3">
    <source>
        <dbReference type="ARBA" id="ARBA00022741"/>
    </source>
</evidence>
<feature type="compositionally biased region" description="Polar residues" evidence="9">
    <location>
        <begin position="22"/>
        <end position="39"/>
    </location>
</feature>
<gene>
    <name evidence="11" type="primary">RvY_11524</name>
    <name evidence="11" type="synonym">RvY_11524.1</name>
    <name evidence="11" type="ORF">RvY_11524-1</name>
</gene>
<feature type="compositionally biased region" description="Basic and acidic residues" evidence="9">
    <location>
        <begin position="1"/>
        <end position="12"/>
    </location>
</feature>
<keyword evidence="3 7" id="KW-0547">Nucleotide-binding</keyword>
<evidence type="ECO:0000256" key="1">
    <source>
        <dbReference type="ARBA" id="ARBA00004626"/>
    </source>
</evidence>
<feature type="compositionally biased region" description="Acidic residues" evidence="9">
    <location>
        <begin position="135"/>
        <end position="149"/>
    </location>
</feature>
<evidence type="ECO:0000256" key="6">
    <source>
        <dbReference type="ARBA" id="ARBA00023306"/>
    </source>
</evidence>
<evidence type="ECO:0000259" key="10">
    <source>
        <dbReference type="PROSITE" id="PS51719"/>
    </source>
</evidence>
<dbReference type="STRING" id="947166.A0A1D1VIT1"/>
<dbReference type="EMBL" id="BDGG01000006">
    <property type="protein sequence ID" value="GAV00716.1"/>
    <property type="molecule type" value="Genomic_DNA"/>
</dbReference>
<keyword evidence="4 8" id="KW-0175">Coiled coil</keyword>
<dbReference type="CDD" id="cd01850">
    <property type="entry name" value="CDC_Septin"/>
    <property type="match status" value="1"/>
</dbReference>
<feature type="compositionally biased region" description="Low complexity" evidence="9">
    <location>
        <begin position="70"/>
        <end position="84"/>
    </location>
</feature>
<sequence length="692" mass="77808">MDHNRDHSHDAKYGLNGRARETVSSPYQPEDASLSSRGSPETEPSLKPHKKSKGFKSRVMDLKCWISEASTRSNGSNSSSRGGTLNPSMRGKNDWKTSTMPSRVADLTLRPTISSPLQSYAPPSSQGRVSTPSEGDGDGGGDSEMEVELSDAGGSGSGRHSVANEWKQDEYPSPIGIRREFRGIRAIQRDSLMSDAFSDVGPSVMERDVSQSTLVSSTPVNGAFRSSSRLSAPEDTTMLAAERMDTNHRTVLGDVSRNSNNAVDEYIDARSGSEESPNGNAYVDAEGIKVRKIKLVSSQNVGFESLPVQFVNKATKAGFVFNILVIGETGIGKSTLINSLFNYDFKLPPGDYRHDSVTLDKHTFQLEEGSVRLQLTIIETKGYGDQLNMADSCQGIVEYIDKQYEAYFQEESQVARRLSEYKDTRVHACIFLLAPTGSSVRALDLECMKLLANKVNIIPVIARGDSLTKKEMDTYKKKIREELQSHKINIYQFPEDDSQVADLNRRLNADAPFAVVGSSEVHDVAGHKARARMYPWGIVDIENEAHCDFTRFREALLRVNMDHLMQTTNLRHYETYRDRRMAELGYAEDEPQNFMETINRLRQMNEAKFRKKEEETRADFVNKVREKETELKQREQELHSQFEEKKNNYSDNMQEIQTQTNALQREMEIFHRVRSELVNQSGTIKAGKGKNS</sequence>
<comment type="caution">
    <text evidence="11">The sequence shown here is derived from an EMBL/GenBank/DDBJ whole genome shotgun (WGS) entry which is preliminary data.</text>
</comment>
<dbReference type="PROSITE" id="PS51719">
    <property type="entry name" value="G_SEPTIN"/>
    <property type="match status" value="1"/>
</dbReference>
<evidence type="ECO:0000313" key="12">
    <source>
        <dbReference type="Proteomes" id="UP000186922"/>
    </source>
</evidence>
<feature type="region of interest" description="Disordered" evidence="9">
    <location>
        <begin position="113"/>
        <end position="167"/>
    </location>
</feature>
<evidence type="ECO:0000256" key="4">
    <source>
        <dbReference type="ARBA" id="ARBA00023054"/>
    </source>
</evidence>
<name>A0A1D1VIT1_RAMVA</name>